<dbReference type="GO" id="GO:0009306">
    <property type="term" value="P:protein secretion"/>
    <property type="evidence" value="ECO:0007669"/>
    <property type="project" value="InterPro"/>
</dbReference>
<name>I3CFH1_9GAMM</name>
<organism evidence="4 5">
    <name type="scientific">Beggiatoa alba B18LD</name>
    <dbReference type="NCBI Taxonomy" id="395493"/>
    <lineage>
        <taxon>Bacteria</taxon>
        <taxon>Pseudomonadati</taxon>
        <taxon>Pseudomonadota</taxon>
        <taxon>Gammaproteobacteria</taxon>
        <taxon>Thiotrichales</taxon>
        <taxon>Thiotrichaceae</taxon>
        <taxon>Beggiatoa</taxon>
    </lineage>
</organism>
<dbReference type="Pfam" id="PF00263">
    <property type="entry name" value="Secretin"/>
    <property type="match status" value="1"/>
</dbReference>
<feature type="chain" id="PRO_5003668751" evidence="2">
    <location>
        <begin position="21"/>
        <end position="428"/>
    </location>
</feature>
<evidence type="ECO:0000256" key="1">
    <source>
        <dbReference type="RuleBase" id="RU004003"/>
    </source>
</evidence>
<protein>
    <submittedName>
        <fullName evidence="4">Type II secretory pathway, component PulD</fullName>
    </submittedName>
</protein>
<feature type="domain" description="Type II/III secretion system secretin-like" evidence="3">
    <location>
        <begin position="252"/>
        <end position="378"/>
    </location>
</feature>
<feature type="signal peptide" evidence="2">
    <location>
        <begin position="1"/>
        <end position="20"/>
    </location>
</feature>
<sequence length="428" mass="48435">MMLSRLLLVLFCLYAVGVNAEEKPNAVSISFERIDIPTLLDMVYTDILHQNYLVHSAVLEKKDLLTVRLRPNFPLSQLDGFMRTLLLSYGITTDKQKDYIYFRPFESDKPELIQLQTLYYVPRFRSADYLLNLLVPVIANYRIQVQQNQVDTLSEKAGVAVNSDAIILLLPQNKVAEIQTLLTQLDKPAKQLHVRAYVYEVTNSKTENSNALQLAFNLLSGRLQINVGALRSSGQTVILNTGEFDLLYNVFSSDTRFKTLSSPSLFVRSGESAQFVVGTETPVLSGITNTDNYQSQQVEYRTSGVVFKIKPTVLEETIDLDVTQQISSFTNTTTGVSSSPTLLKREVTTRLNIQNKQLVVMSGLKENKLQDDNTYFPFTSFSMGSEQNEQTSDIVMFLYCELLDEVNQGKYFDNSHNLDEFIISLPDK</sequence>
<evidence type="ECO:0000313" key="4">
    <source>
        <dbReference type="EMBL" id="EIJ42364.1"/>
    </source>
</evidence>
<dbReference type="Proteomes" id="UP000005744">
    <property type="component" value="Unassembled WGS sequence"/>
</dbReference>
<dbReference type="eggNOG" id="COG1450">
    <property type="taxonomic scope" value="Bacteria"/>
</dbReference>
<comment type="similarity">
    <text evidence="1">Belongs to the bacterial secretin family.</text>
</comment>
<proteinExistence type="inferred from homology"/>
<reference evidence="4 5" key="1">
    <citation type="submission" date="2011-11" db="EMBL/GenBank/DDBJ databases">
        <title>Improved High-Quality Draft sequence of Beggiatoa alba B18lD.</title>
        <authorList>
            <consortium name="US DOE Joint Genome Institute"/>
            <person name="Lucas S."/>
            <person name="Han J."/>
            <person name="Lapidus A."/>
            <person name="Cheng J.-F."/>
            <person name="Goodwin L."/>
            <person name="Pitluck S."/>
            <person name="Peters L."/>
            <person name="Mikhailova N."/>
            <person name="Held B."/>
            <person name="Detter J.C."/>
            <person name="Han C."/>
            <person name="Tapia R."/>
            <person name="Land M."/>
            <person name="Hauser L."/>
            <person name="Kyrpides N."/>
            <person name="Ivanova N."/>
            <person name="Pagani I."/>
            <person name="Samuel K."/>
            <person name="Teske A."/>
            <person name="Mueller J."/>
            <person name="Woyke T."/>
        </authorList>
    </citation>
    <scope>NUCLEOTIDE SEQUENCE [LARGE SCALE GENOMIC DNA]</scope>
    <source>
        <strain evidence="4 5">B18LD</strain>
    </source>
</reference>
<evidence type="ECO:0000313" key="5">
    <source>
        <dbReference type="Proteomes" id="UP000005744"/>
    </source>
</evidence>
<dbReference type="InterPro" id="IPR004846">
    <property type="entry name" value="T2SS/T3SS_dom"/>
</dbReference>
<dbReference type="PANTHER" id="PTHR30332:SF17">
    <property type="entry name" value="TYPE IV PILIATION SYSTEM PROTEIN DR_0774-RELATED"/>
    <property type="match status" value="1"/>
</dbReference>
<keyword evidence="5" id="KW-1185">Reference proteome</keyword>
<dbReference type="OrthoDB" id="8981785at2"/>
<dbReference type="AlphaFoldDB" id="I3CFH1"/>
<dbReference type="GO" id="GO:0015627">
    <property type="term" value="C:type II protein secretion system complex"/>
    <property type="evidence" value="ECO:0007669"/>
    <property type="project" value="TreeGrafter"/>
</dbReference>
<dbReference type="RefSeq" id="WP_002685223.1">
    <property type="nucleotide sequence ID" value="NZ_JH600070.1"/>
</dbReference>
<dbReference type="InterPro" id="IPR050810">
    <property type="entry name" value="Bact_Secretion_Sys_Channel"/>
</dbReference>
<dbReference type="PANTHER" id="PTHR30332">
    <property type="entry name" value="PROBABLE GENERAL SECRETION PATHWAY PROTEIN D"/>
    <property type="match status" value="1"/>
</dbReference>
<evidence type="ECO:0000259" key="3">
    <source>
        <dbReference type="Pfam" id="PF00263"/>
    </source>
</evidence>
<dbReference type="HOGENOM" id="CLU_035222_0_0_6"/>
<keyword evidence="2" id="KW-0732">Signal</keyword>
<evidence type="ECO:0000256" key="2">
    <source>
        <dbReference type="SAM" id="SignalP"/>
    </source>
</evidence>
<gene>
    <name evidence="4" type="ORF">BegalDRAFT_1476</name>
</gene>
<dbReference type="EMBL" id="JH600070">
    <property type="protein sequence ID" value="EIJ42364.1"/>
    <property type="molecule type" value="Genomic_DNA"/>
</dbReference>
<dbReference type="STRING" id="395493.BegalDRAFT_1476"/>
<accession>I3CFH1</accession>